<keyword evidence="2" id="KW-1185">Reference proteome</keyword>
<evidence type="ECO:0008006" key="3">
    <source>
        <dbReference type="Google" id="ProtNLM"/>
    </source>
</evidence>
<dbReference type="STRING" id="1423754.FC39_GL001362"/>
<evidence type="ECO:0000313" key="2">
    <source>
        <dbReference type="Proteomes" id="UP000051223"/>
    </source>
</evidence>
<dbReference type="PATRIC" id="fig|1423754.3.peg.1400"/>
<accession>A0A0R1YF88</accession>
<sequence length="159" mass="18463">MADRTIEEKVFVGRPFMGTMMDERRTFTKTNMEMENDETLQKFLKDNGLENRRSVMLVYGPENFMYWYGILVDPSVEVPNGLMKYVLPKAEIAEEQETGALSNFNLPLNYIVPDFFGKLEKRGIKVFANPGDSETPYLIQDLDLDNKKLTKIWYLKASK</sequence>
<name>A0A0R1YF88_9LACO</name>
<dbReference type="RefSeq" id="WP_056941383.1">
    <property type="nucleotide sequence ID" value="NZ_AZGI01000003.1"/>
</dbReference>
<proteinExistence type="predicted"/>
<organism evidence="1 2">
    <name type="scientific">Lactobacillus hamsteri DSM 5661 = JCM 6256</name>
    <dbReference type="NCBI Taxonomy" id="1423754"/>
    <lineage>
        <taxon>Bacteria</taxon>
        <taxon>Bacillati</taxon>
        <taxon>Bacillota</taxon>
        <taxon>Bacilli</taxon>
        <taxon>Lactobacillales</taxon>
        <taxon>Lactobacillaceae</taxon>
        <taxon>Lactobacillus</taxon>
    </lineage>
</organism>
<dbReference type="Proteomes" id="UP000051223">
    <property type="component" value="Unassembled WGS sequence"/>
</dbReference>
<reference evidence="1 2" key="1">
    <citation type="journal article" date="2015" name="Genome Announc.">
        <title>Expanding the biotechnology potential of lactobacilli through comparative genomics of 213 strains and associated genera.</title>
        <authorList>
            <person name="Sun Z."/>
            <person name="Harris H.M."/>
            <person name="McCann A."/>
            <person name="Guo C."/>
            <person name="Argimon S."/>
            <person name="Zhang W."/>
            <person name="Yang X."/>
            <person name="Jeffery I.B."/>
            <person name="Cooney J.C."/>
            <person name="Kagawa T.F."/>
            <person name="Liu W."/>
            <person name="Song Y."/>
            <person name="Salvetti E."/>
            <person name="Wrobel A."/>
            <person name="Rasinkangas P."/>
            <person name="Parkhill J."/>
            <person name="Rea M.C."/>
            <person name="O'Sullivan O."/>
            <person name="Ritari J."/>
            <person name="Douillard F.P."/>
            <person name="Paul Ross R."/>
            <person name="Yang R."/>
            <person name="Briner A.E."/>
            <person name="Felis G.E."/>
            <person name="de Vos W.M."/>
            <person name="Barrangou R."/>
            <person name="Klaenhammer T.R."/>
            <person name="Caufield P.W."/>
            <person name="Cui Y."/>
            <person name="Zhang H."/>
            <person name="O'Toole P.W."/>
        </authorList>
    </citation>
    <scope>NUCLEOTIDE SEQUENCE [LARGE SCALE GENOMIC DNA]</scope>
    <source>
        <strain evidence="1 2">DSM 5661</strain>
    </source>
</reference>
<comment type="caution">
    <text evidence="1">The sequence shown here is derived from an EMBL/GenBank/DDBJ whole genome shotgun (WGS) entry which is preliminary data.</text>
</comment>
<dbReference type="EMBL" id="AZGI01000003">
    <property type="protein sequence ID" value="KRM41160.1"/>
    <property type="molecule type" value="Genomic_DNA"/>
</dbReference>
<protein>
    <recommendedName>
        <fullName evidence="3">GyrI-like small molecule binding domain-containing protein</fullName>
    </recommendedName>
</protein>
<evidence type="ECO:0000313" key="1">
    <source>
        <dbReference type="EMBL" id="KRM41160.1"/>
    </source>
</evidence>
<gene>
    <name evidence="1" type="ORF">FC39_GL001362</name>
</gene>
<dbReference type="AlphaFoldDB" id="A0A0R1YF88"/>